<name>A0A8H6VC62_9PEZI</name>
<feature type="compositionally biased region" description="Basic and acidic residues" evidence="1">
    <location>
        <begin position="661"/>
        <end position="673"/>
    </location>
</feature>
<feature type="region of interest" description="Disordered" evidence="1">
    <location>
        <begin position="179"/>
        <end position="203"/>
    </location>
</feature>
<reference evidence="2" key="1">
    <citation type="submission" date="2020-04" db="EMBL/GenBank/DDBJ databases">
        <title>Draft genome resource of the tomato pathogen Pseudocercospora fuligena.</title>
        <authorList>
            <person name="Zaccaron A."/>
        </authorList>
    </citation>
    <scope>NUCLEOTIDE SEQUENCE</scope>
    <source>
        <strain evidence="2">PF001</strain>
    </source>
</reference>
<feature type="compositionally biased region" description="Low complexity" evidence="1">
    <location>
        <begin position="609"/>
        <end position="620"/>
    </location>
</feature>
<dbReference type="EMBL" id="JABCIY010000245">
    <property type="protein sequence ID" value="KAF7186883.1"/>
    <property type="molecule type" value="Genomic_DNA"/>
</dbReference>
<evidence type="ECO:0000256" key="1">
    <source>
        <dbReference type="SAM" id="MobiDB-lite"/>
    </source>
</evidence>
<evidence type="ECO:0000313" key="3">
    <source>
        <dbReference type="Proteomes" id="UP000660729"/>
    </source>
</evidence>
<feature type="compositionally biased region" description="Polar residues" evidence="1">
    <location>
        <begin position="446"/>
        <end position="456"/>
    </location>
</feature>
<keyword evidence="3" id="KW-1185">Reference proteome</keyword>
<feature type="region of interest" description="Disordered" evidence="1">
    <location>
        <begin position="313"/>
        <end position="673"/>
    </location>
</feature>
<feature type="compositionally biased region" description="Basic and acidic residues" evidence="1">
    <location>
        <begin position="359"/>
        <end position="374"/>
    </location>
</feature>
<dbReference type="AlphaFoldDB" id="A0A8H6VC62"/>
<feature type="compositionally biased region" description="Polar residues" evidence="1">
    <location>
        <begin position="186"/>
        <end position="197"/>
    </location>
</feature>
<proteinExistence type="predicted"/>
<feature type="compositionally biased region" description="Basic and acidic residues" evidence="1">
    <location>
        <begin position="488"/>
        <end position="505"/>
    </location>
</feature>
<organism evidence="2 3">
    <name type="scientific">Pseudocercospora fuligena</name>
    <dbReference type="NCBI Taxonomy" id="685502"/>
    <lineage>
        <taxon>Eukaryota</taxon>
        <taxon>Fungi</taxon>
        <taxon>Dikarya</taxon>
        <taxon>Ascomycota</taxon>
        <taxon>Pezizomycotina</taxon>
        <taxon>Dothideomycetes</taxon>
        <taxon>Dothideomycetidae</taxon>
        <taxon>Mycosphaerellales</taxon>
        <taxon>Mycosphaerellaceae</taxon>
        <taxon>Pseudocercospora</taxon>
    </lineage>
</organism>
<feature type="compositionally biased region" description="Basic and acidic residues" evidence="1">
    <location>
        <begin position="626"/>
        <end position="644"/>
    </location>
</feature>
<comment type="caution">
    <text evidence="2">The sequence shown here is derived from an EMBL/GenBank/DDBJ whole genome shotgun (WGS) entry which is preliminary data.</text>
</comment>
<protein>
    <submittedName>
        <fullName evidence="2">Uncharacterized protein</fullName>
    </submittedName>
</protein>
<feature type="compositionally biased region" description="Polar residues" evidence="1">
    <location>
        <begin position="258"/>
        <end position="268"/>
    </location>
</feature>
<dbReference type="OrthoDB" id="3650383at2759"/>
<feature type="compositionally biased region" description="Basic and acidic residues" evidence="1">
    <location>
        <begin position="551"/>
        <end position="595"/>
    </location>
</feature>
<feature type="region of interest" description="Disordered" evidence="1">
    <location>
        <begin position="258"/>
        <end position="282"/>
    </location>
</feature>
<feature type="compositionally biased region" description="Low complexity" evidence="1">
    <location>
        <begin position="320"/>
        <end position="336"/>
    </location>
</feature>
<sequence length="673" mass="76573">MVPPPTNTYYCIPPPPLREFYDSSTRRPPPLLPSETTVASRPPPMAANDAGDGWRYVDIKKTTRTPASSPSAARDCDVPPLAVYHICRVCLRPRSERYHRDHPIPANGVPPPPGICRRCRIAPAEDLKAIAEVTERRESNTIRVGVGCLVPDEDAFTNSEMREKRARRAMGDATYVELEPARERSSTTYPSTCSTERAPSPAPREREEIIYRHIHEMIPPPPLRLPVRAAPASTAQGFFDAAEASRVQQQAIVDAASHNATAGSSPWTRSIRIPPPPPANARQDLLRSEIFDYSRLEPEREIEVVIERGRKQDKPIVRRAPSPDSTSSSSDPTASSEKTRWPAAAYEPTARPRQGQAKSDPERVKMVVEQKEQVSAEIRTNLPMDEPNQEPDRYDRSERRKRVVSRVEPDSASNQVEELQDTYSRQQRAESLPYPENELSLAATMPSPTSHVSRSIRTSKRETSGKADGEYEYVVRKVQSSTRSPTRGRYDERETTERYVHRTRPEEEDPLPEATSYIQRGRHLSDASSRVHFSKKVEISPTPPNSNASSREFRDFAWKRGVTRERREDLIAEYERTGRSRNQDTSPEDDRDRTPRPGRRQRKREYDASESGSTSSTTSDETPDVDDQRWKPPHDLTRRSRIDDDLFVWDGSTNSEDSEEYVQKADYRQWRAK</sequence>
<dbReference type="Proteomes" id="UP000660729">
    <property type="component" value="Unassembled WGS sequence"/>
</dbReference>
<accession>A0A8H6VC62</accession>
<gene>
    <name evidence="2" type="ORF">HII31_11843</name>
</gene>
<feature type="region of interest" description="Disordered" evidence="1">
    <location>
        <begin position="20"/>
        <end position="51"/>
    </location>
</feature>
<feature type="compositionally biased region" description="Basic and acidic residues" evidence="1">
    <location>
        <begin position="459"/>
        <end position="475"/>
    </location>
</feature>
<feature type="compositionally biased region" description="Polar residues" evidence="1">
    <location>
        <begin position="411"/>
        <end position="426"/>
    </location>
</feature>
<evidence type="ECO:0000313" key="2">
    <source>
        <dbReference type="EMBL" id="KAF7186883.1"/>
    </source>
</evidence>